<name>A0A9N7NK97_STRHE</name>
<evidence type="ECO:0000313" key="4">
    <source>
        <dbReference type="Proteomes" id="UP001153555"/>
    </source>
</evidence>
<proteinExistence type="predicted"/>
<dbReference type="AlphaFoldDB" id="A0A9N7NK97"/>
<feature type="coiled-coil region" evidence="1">
    <location>
        <begin position="631"/>
        <end position="658"/>
    </location>
</feature>
<feature type="compositionally biased region" description="Basic residues" evidence="2">
    <location>
        <begin position="191"/>
        <end position="210"/>
    </location>
</feature>
<dbReference type="Proteomes" id="UP001153555">
    <property type="component" value="Unassembled WGS sequence"/>
</dbReference>
<feature type="compositionally biased region" description="Basic and acidic residues" evidence="2">
    <location>
        <begin position="1"/>
        <end position="22"/>
    </location>
</feature>
<feature type="non-terminal residue" evidence="3">
    <location>
        <position position="1"/>
    </location>
</feature>
<keyword evidence="1" id="KW-0175">Coiled coil</keyword>
<evidence type="ECO:0000313" key="3">
    <source>
        <dbReference type="EMBL" id="CAA0832286.1"/>
    </source>
</evidence>
<dbReference type="OrthoDB" id="1752359at2759"/>
<feature type="region of interest" description="Disordered" evidence="2">
    <location>
        <begin position="222"/>
        <end position="241"/>
    </location>
</feature>
<organism evidence="3 4">
    <name type="scientific">Striga hermonthica</name>
    <name type="common">Purple witchweed</name>
    <name type="synonym">Buchnera hermonthica</name>
    <dbReference type="NCBI Taxonomy" id="68872"/>
    <lineage>
        <taxon>Eukaryota</taxon>
        <taxon>Viridiplantae</taxon>
        <taxon>Streptophyta</taxon>
        <taxon>Embryophyta</taxon>
        <taxon>Tracheophyta</taxon>
        <taxon>Spermatophyta</taxon>
        <taxon>Magnoliopsida</taxon>
        <taxon>eudicotyledons</taxon>
        <taxon>Gunneridae</taxon>
        <taxon>Pentapetalae</taxon>
        <taxon>asterids</taxon>
        <taxon>lamiids</taxon>
        <taxon>Lamiales</taxon>
        <taxon>Orobanchaceae</taxon>
        <taxon>Buchnereae</taxon>
        <taxon>Striga</taxon>
    </lineage>
</organism>
<feature type="non-terminal residue" evidence="3">
    <location>
        <position position="781"/>
    </location>
</feature>
<feature type="compositionally biased region" description="Basic and acidic residues" evidence="2">
    <location>
        <begin position="40"/>
        <end position="55"/>
    </location>
</feature>
<feature type="region of interest" description="Disordered" evidence="2">
    <location>
        <begin position="1"/>
        <end position="74"/>
    </location>
</feature>
<comment type="caution">
    <text evidence="3">The sequence shown here is derived from an EMBL/GenBank/DDBJ whole genome shotgun (WGS) entry which is preliminary data.</text>
</comment>
<accession>A0A9N7NK97</accession>
<reference evidence="3" key="1">
    <citation type="submission" date="2019-12" db="EMBL/GenBank/DDBJ databases">
        <authorList>
            <person name="Scholes J."/>
        </authorList>
    </citation>
    <scope>NUCLEOTIDE SEQUENCE</scope>
</reference>
<feature type="compositionally biased region" description="Polar residues" evidence="2">
    <location>
        <begin position="56"/>
        <end position="67"/>
    </location>
</feature>
<keyword evidence="4" id="KW-1185">Reference proteome</keyword>
<feature type="region of interest" description="Disordered" evidence="2">
    <location>
        <begin position="152"/>
        <end position="210"/>
    </location>
</feature>
<gene>
    <name evidence="3" type="ORF">SHERM_27588</name>
</gene>
<sequence length="781" mass="89100">GVERRLQASNIHDRPRLDECLRMAHRPTANNDRPPPYGYDRSRREREQAEIKQEESQVSNKAQGESKNATEVELVEHDKYEVEITVEPVECEKPHSFNKEVISEFKEAEVEEEILVVVEEGHDDGTHGEDNTDEVMATPQVKVICESLRTRTHSKGGGMMRKWLSRPENAESQWSRQSEKAEKKAKTTHAWPKRRVRARMRRSRGRRRKPWTHAWPRAYRTGSRRAWPRPGNPAGRQRGLDDTRYETRAREGLRSLVRQGIARDQARGDVHGHAWAMGVRSARDDGRGAERTKGIRVPAGKGMVSAHGHEREIIGRVRDSARFLPVHRSISSFLVSFHPLFLFLYLFVSYYSFCVMVSKGKGKAVASSSSTESVPLDVYHDSQLVELAFEYHRWDPMLIGHLDIKPDDEDGDRIVEENAADIEVPHWRRPVRKWSDPAVDFEGEPSILTDADVVILREQVRIPPSVRVFAPYPGERITSPPPGCVGVFAESLRSGLRFPLPNLITEYLRSWGLPLCQITPNSWKKIIGLMVLLHEKGEGLPSYEEIRSIFAFKRSPKRHVAESSCCFFAGAKPQRGVKVGEIITDIPETLHGFQEEWLWIGGEWQSESFFHEPRIDGMTIPMFIHTGAIETSVISEEKKALEAEVADLKARLAVVEQHFKTSEVKLEETAKALSDEKAGHEATRKGYAEVRELVSQQREAHQADVLKLEREKSEYGEFMYENGFQAGKDSMAEVQTVQADDMVAEVEEEDGPDLELEMNTCLALWWVIERFDAGYYDIDDL</sequence>
<protein>
    <submittedName>
        <fullName evidence="3">Uncharacterized protein</fullName>
    </submittedName>
</protein>
<evidence type="ECO:0000256" key="1">
    <source>
        <dbReference type="SAM" id="Coils"/>
    </source>
</evidence>
<evidence type="ECO:0000256" key="2">
    <source>
        <dbReference type="SAM" id="MobiDB-lite"/>
    </source>
</evidence>
<dbReference type="EMBL" id="CACSLK010027833">
    <property type="protein sequence ID" value="CAA0832286.1"/>
    <property type="molecule type" value="Genomic_DNA"/>
</dbReference>